<reference evidence="10 11" key="1">
    <citation type="submission" date="2017-08" db="EMBL/GenBank/DDBJ databases">
        <title>Infants hospitalized years apart are colonized by the same room-sourced microbial strains.</title>
        <authorList>
            <person name="Brooks B."/>
            <person name="Olm M.R."/>
            <person name="Firek B.A."/>
            <person name="Baker R."/>
            <person name="Thomas B.C."/>
            <person name="Morowitz M.J."/>
            <person name="Banfield J.F."/>
        </authorList>
    </citation>
    <scope>NUCLEOTIDE SEQUENCE [LARGE SCALE GENOMIC DNA]</scope>
    <source>
        <strain evidence="10">S2_005_003_R2_42</strain>
    </source>
</reference>
<gene>
    <name evidence="10" type="primary">mreD</name>
    <name evidence="10" type="ORF">DI564_03200</name>
</gene>
<comment type="similarity">
    <text evidence="2 8">Belongs to the MreD family.</text>
</comment>
<dbReference type="EMBL" id="QFPO01000003">
    <property type="protein sequence ID" value="PZQ18332.1"/>
    <property type="molecule type" value="Genomic_DNA"/>
</dbReference>
<dbReference type="GO" id="GO:0008360">
    <property type="term" value="P:regulation of cell shape"/>
    <property type="evidence" value="ECO:0007669"/>
    <property type="project" value="UniProtKB-UniRule"/>
</dbReference>
<dbReference type="PANTHER" id="PTHR37484">
    <property type="entry name" value="ROD SHAPE-DETERMINING PROTEIN MRED"/>
    <property type="match status" value="1"/>
</dbReference>
<evidence type="ECO:0000256" key="3">
    <source>
        <dbReference type="ARBA" id="ARBA00022475"/>
    </source>
</evidence>
<evidence type="ECO:0000313" key="10">
    <source>
        <dbReference type="EMBL" id="PZQ18332.1"/>
    </source>
</evidence>
<feature type="transmembrane region" description="Helical" evidence="9">
    <location>
        <begin position="94"/>
        <end position="112"/>
    </location>
</feature>
<dbReference type="GO" id="GO:0005886">
    <property type="term" value="C:plasma membrane"/>
    <property type="evidence" value="ECO:0007669"/>
    <property type="project" value="UniProtKB-SubCell"/>
</dbReference>
<dbReference type="AlphaFoldDB" id="A0A2W5KMT3"/>
<evidence type="ECO:0000256" key="6">
    <source>
        <dbReference type="ARBA" id="ARBA00022989"/>
    </source>
</evidence>
<keyword evidence="8" id="KW-0997">Cell inner membrane</keyword>
<accession>A0A2W5KMT3</accession>
<comment type="caution">
    <text evidence="10">The sequence shown here is derived from an EMBL/GenBank/DDBJ whole genome shotgun (WGS) entry which is preliminary data.</text>
</comment>
<keyword evidence="3 8" id="KW-1003">Cell membrane</keyword>
<keyword evidence="4 9" id="KW-0812">Transmembrane</keyword>
<dbReference type="InterPro" id="IPR007227">
    <property type="entry name" value="Cell_shape_determining_MreD"/>
</dbReference>
<proteinExistence type="inferred from homology"/>
<evidence type="ECO:0000313" key="11">
    <source>
        <dbReference type="Proteomes" id="UP000249046"/>
    </source>
</evidence>
<dbReference type="Proteomes" id="UP000249046">
    <property type="component" value="Unassembled WGS sequence"/>
</dbReference>
<keyword evidence="5 8" id="KW-0133">Cell shape</keyword>
<evidence type="ECO:0000256" key="5">
    <source>
        <dbReference type="ARBA" id="ARBA00022960"/>
    </source>
</evidence>
<sequence>MNRLRAQSWLFAGTVLLAMLLQLMPLPAPLLQIKPYWLALVLIYWAIETPDRVGLGFAFLLGLAGDVLAGQLLGEHALRLTVLAFIVLRFRARLRFFPIWQQTLAVFALLLNDRIVVMMVRGFSGEAMPPPTFWLSPPVGAALWPLVFILLDDLRARLRGREA</sequence>
<dbReference type="PIRSF" id="PIRSF018472">
    <property type="entry name" value="MreD_proteobac"/>
    <property type="match status" value="1"/>
</dbReference>
<keyword evidence="6 9" id="KW-1133">Transmembrane helix</keyword>
<protein>
    <recommendedName>
        <fullName evidence="8">Rod shape-determining protein MreD</fullName>
    </recommendedName>
</protein>
<keyword evidence="7 8" id="KW-0472">Membrane</keyword>
<comment type="subcellular location">
    <subcellularLocation>
        <location evidence="8">Cell inner membrane</location>
    </subcellularLocation>
    <subcellularLocation>
        <location evidence="1">Cell membrane</location>
        <topology evidence="1">Multi-pass membrane protein</topology>
    </subcellularLocation>
</comment>
<evidence type="ECO:0000256" key="2">
    <source>
        <dbReference type="ARBA" id="ARBA00007776"/>
    </source>
</evidence>
<feature type="transmembrane region" description="Helical" evidence="9">
    <location>
        <begin position="132"/>
        <end position="151"/>
    </location>
</feature>
<feature type="transmembrane region" description="Helical" evidence="9">
    <location>
        <begin position="54"/>
        <end position="73"/>
    </location>
</feature>
<dbReference type="PANTHER" id="PTHR37484:SF1">
    <property type="entry name" value="ROD SHAPE-DETERMINING PROTEIN MRED"/>
    <property type="match status" value="1"/>
</dbReference>
<dbReference type="Pfam" id="PF04093">
    <property type="entry name" value="MreD"/>
    <property type="match status" value="1"/>
</dbReference>
<evidence type="ECO:0000256" key="4">
    <source>
        <dbReference type="ARBA" id="ARBA00022692"/>
    </source>
</evidence>
<dbReference type="InterPro" id="IPR026034">
    <property type="entry name" value="MreD_proteobac"/>
</dbReference>
<evidence type="ECO:0000256" key="1">
    <source>
        <dbReference type="ARBA" id="ARBA00004651"/>
    </source>
</evidence>
<organism evidence="10 11">
    <name type="scientific">Rhodanobacter denitrificans</name>
    <dbReference type="NCBI Taxonomy" id="666685"/>
    <lineage>
        <taxon>Bacteria</taxon>
        <taxon>Pseudomonadati</taxon>
        <taxon>Pseudomonadota</taxon>
        <taxon>Gammaproteobacteria</taxon>
        <taxon>Lysobacterales</taxon>
        <taxon>Rhodanobacteraceae</taxon>
        <taxon>Rhodanobacter</taxon>
    </lineage>
</organism>
<evidence type="ECO:0000256" key="9">
    <source>
        <dbReference type="SAM" id="Phobius"/>
    </source>
</evidence>
<comment type="function">
    <text evidence="8">Involved in formation of the rod shape of the cell. May also contribute to regulation of formation of penicillin-binding proteins.</text>
</comment>
<evidence type="ECO:0000256" key="8">
    <source>
        <dbReference type="PIRNR" id="PIRNR018472"/>
    </source>
</evidence>
<name>A0A2W5KMT3_9GAMM</name>
<evidence type="ECO:0000256" key="7">
    <source>
        <dbReference type="ARBA" id="ARBA00023136"/>
    </source>
</evidence>
<dbReference type="NCBIfam" id="TIGR03426">
    <property type="entry name" value="shape_MreD"/>
    <property type="match status" value="1"/>
</dbReference>